<accession>A0A9N9GK46</accession>
<sequence length="627" mass="68616">MEQISWQIVPRSQKIKTVPRKTNEIHPSLIQRKTNTYTHSSNGSSSKPSSNSSPEHTQNSSPKISQKNSSPEISQKNSSPSPLTVNKLLASSPKATAASSSDDSEDDNGDDSKSTTTHITTKTTTSHQSTSPSTIKSTLKTNLPSTTLSSNTAFITPSAQEPQIPCLTGDSITSLSCKDSTQYYCNLTDHMCYSRVEDNSPCQDDTVCNLNSACSGNVCVPSGSSNDNSPIDAGKVAMIVGPILGALLLFAILFLFICCRRRRKKRSENDIFGSMDDNSYPFAARPNSFSSSTPTPVPITPLARNSPEDNELENQTNTWNQTNSNTIWNQANTNQTNTTTTTYLSGTSTFNDVASEQTTENVRLSKYLYISNALNIGNNNIRDSNSSSSGETDTRTGTPIRPFIVNGVSSEMNSPTLPLEDLTDRDRGSTVSYFTNNSNRDSDVLPTMDQDEFRKSPESVYLGLEFTQPETRPSKGRYTMGSMYSTYSTYSQDYSNYPASPTTYNLLRGVQSSVTTGKIDHSRLRNDSFSTVTTQTISQTYDDSRSSYIQLNAPIFSNFNNNASGSNSLANTLTHEYSDSTYSTASSLNSNSNNSNSTSNSDHTVTQKNMYSTNRSDGQTRKYGNQY</sequence>
<dbReference type="AlphaFoldDB" id="A0A9N9GK46"/>
<feature type="compositionally biased region" description="Polar residues" evidence="1">
    <location>
        <begin position="55"/>
        <end position="84"/>
    </location>
</feature>
<reference evidence="3" key="1">
    <citation type="submission" date="2021-06" db="EMBL/GenBank/DDBJ databases">
        <authorList>
            <person name="Kallberg Y."/>
            <person name="Tangrot J."/>
            <person name="Rosling A."/>
        </authorList>
    </citation>
    <scope>NUCLEOTIDE SEQUENCE</scope>
    <source>
        <strain evidence="3">MA453B</strain>
    </source>
</reference>
<evidence type="ECO:0000313" key="3">
    <source>
        <dbReference type="EMBL" id="CAG8614254.1"/>
    </source>
</evidence>
<feature type="region of interest" description="Disordered" evidence="1">
    <location>
        <begin position="380"/>
        <end position="399"/>
    </location>
</feature>
<feature type="compositionally biased region" description="Polar residues" evidence="1">
    <location>
        <begin position="602"/>
        <end position="627"/>
    </location>
</feature>
<gene>
    <name evidence="3" type="ORF">DERYTH_LOCUS8301</name>
</gene>
<keyword evidence="2" id="KW-1133">Transmembrane helix</keyword>
<feature type="compositionally biased region" description="Low complexity" evidence="1">
    <location>
        <begin position="582"/>
        <end position="601"/>
    </location>
</feature>
<feature type="transmembrane region" description="Helical" evidence="2">
    <location>
        <begin position="236"/>
        <end position="257"/>
    </location>
</feature>
<proteinExistence type="predicted"/>
<keyword evidence="2" id="KW-0472">Membrane</keyword>
<name>A0A9N9GK46_9GLOM</name>
<evidence type="ECO:0000256" key="2">
    <source>
        <dbReference type="SAM" id="Phobius"/>
    </source>
</evidence>
<organism evidence="3 4">
    <name type="scientific">Dentiscutata erythropus</name>
    <dbReference type="NCBI Taxonomy" id="1348616"/>
    <lineage>
        <taxon>Eukaryota</taxon>
        <taxon>Fungi</taxon>
        <taxon>Fungi incertae sedis</taxon>
        <taxon>Mucoromycota</taxon>
        <taxon>Glomeromycotina</taxon>
        <taxon>Glomeromycetes</taxon>
        <taxon>Diversisporales</taxon>
        <taxon>Gigasporaceae</taxon>
        <taxon>Dentiscutata</taxon>
    </lineage>
</organism>
<evidence type="ECO:0000256" key="1">
    <source>
        <dbReference type="SAM" id="MobiDB-lite"/>
    </source>
</evidence>
<dbReference type="EMBL" id="CAJVPY010004260">
    <property type="protein sequence ID" value="CAG8614254.1"/>
    <property type="molecule type" value="Genomic_DNA"/>
</dbReference>
<feature type="region of interest" description="Disordered" evidence="1">
    <location>
        <begin position="283"/>
        <end position="316"/>
    </location>
</feature>
<keyword evidence="4" id="KW-1185">Reference proteome</keyword>
<keyword evidence="2" id="KW-0812">Transmembrane</keyword>
<protein>
    <submittedName>
        <fullName evidence="3">1314_t:CDS:1</fullName>
    </submittedName>
</protein>
<comment type="caution">
    <text evidence="3">The sequence shown here is derived from an EMBL/GenBank/DDBJ whole genome shotgun (WGS) entry which is preliminary data.</text>
</comment>
<dbReference type="Proteomes" id="UP000789405">
    <property type="component" value="Unassembled WGS sequence"/>
</dbReference>
<feature type="compositionally biased region" description="Low complexity" evidence="1">
    <location>
        <begin position="114"/>
        <end position="142"/>
    </location>
</feature>
<feature type="compositionally biased region" description="Low complexity" evidence="1">
    <location>
        <begin position="40"/>
        <end position="54"/>
    </location>
</feature>
<feature type="compositionally biased region" description="Low complexity" evidence="1">
    <location>
        <begin position="90"/>
        <end position="101"/>
    </location>
</feature>
<feature type="region of interest" description="Disordered" evidence="1">
    <location>
        <begin position="582"/>
        <end position="627"/>
    </location>
</feature>
<dbReference type="OrthoDB" id="2439690at2759"/>
<evidence type="ECO:0000313" key="4">
    <source>
        <dbReference type="Proteomes" id="UP000789405"/>
    </source>
</evidence>
<feature type="compositionally biased region" description="Low complexity" evidence="1">
    <location>
        <begin position="380"/>
        <end position="390"/>
    </location>
</feature>
<feature type="region of interest" description="Disordered" evidence="1">
    <location>
        <begin position="15"/>
        <end position="142"/>
    </location>
</feature>